<comment type="caution">
    <text evidence="2">The sequence shown here is derived from an EMBL/GenBank/DDBJ whole genome shotgun (WGS) entry which is preliminary data.</text>
</comment>
<gene>
    <name evidence="2" type="ORF">BCR44DRAFT_54401</name>
</gene>
<dbReference type="Proteomes" id="UP000193411">
    <property type="component" value="Unassembled WGS sequence"/>
</dbReference>
<feature type="compositionally biased region" description="Basic and acidic residues" evidence="1">
    <location>
        <begin position="127"/>
        <end position="136"/>
    </location>
</feature>
<evidence type="ECO:0000313" key="3">
    <source>
        <dbReference type="Proteomes" id="UP000193411"/>
    </source>
</evidence>
<name>A0A1Y2HAZ8_9FUNG</name>
<reference evidence="2 3" key="1">
    <citation type="submission" date="2016-07" db="EMBL/GenBank/DDBJ databases">
        <title>Pervasive Adenine N6-methylation of Active Genes in Fungi.</title>
        <authorList>
            <consortium name="DOE Joint Genome Institute"/>
            <person name="Mondo S.J."/>
            <person name="Dannebaum R.O."/>
            <person name="Kuo R.C."/>
            <person name="Labutti K."/>
            <person name="Haridas S."/>
            <person name="Kuo A."/>
            <person name="Salamov A."/>
            <person name="Ahrendt S.R."/>
            <person name="Lipzen A."/>
            <person name="Sullivan W."/>
            <person name="Andreopoulos W.B."/>
            <person name="Clum A."/>
            <person name="Lindquist E."/>
            <person name="Daum C."/>
            <person name="Ramamoorthy G.K."/>
            <person name="Gryganskyi A."/>
            <person name="Culley D."/>
            <person name="Magnuson J.K."/>
            <person name="James T.Y."/>
            <person name="O'Malley M.A."/>
            <person name="Stajich J.E."/>
            <person name="Spatafora J.W."/>
            <person name="Visel A."/>
            <person name="Grigoriev I.V."/>
        </authorList>
    </citation>
    <scope>NUCLEOTIDE SEQUENCE [LARGE SCALE GENOMIC DNA]</scope>
    <source>
        <strain evidence="2 3">PL171</strain>
    </source>
</reference>
<dbReference type="AlphaFoldDB" id="A0A1Y2HAZ8"/>
<feature type="region of interest" description="Disordered" evidence="1">
    <location>
        <begin position="1"/>
        <end position="27"/>
    </location>
</feature>
<evidence type="ECO:0000256" key="1">
    <source>
        <dbReference type="SAM" id="MobiDB-lite"/>
    </source>
</evidence>
<organism evidence="2 3">
    <name type="scientific">Catenaria anguillulae PL171</name>
    <dbReference type="NCBI Taxonomy" id="765915"/>
    <lineage>
        <taxon>Eukaryota</taxon>
        <taxon>Fungi</taxon>
        <taxon>Fungi incertae sedis</taxon>
        <taxon>Blastocladiomycota</taxon>
        <taxon>Blastocladiomycetes</taxon>
        <taxon>Blastocladiales</taxon>
        <taxon>Catenariaceae</taxon>
        <taxon>Catenaria</taxon>
    </lineage>
</organism>
<accession>A0A1Y2HAZ8</accession>
<feature type="compositionally biased region" description="Low complexity" evidence="1">
    <location>
        <begin position="137"/>
        <end position="147"/>
    </location>
</feature>
<dbReference type="EMBL" id="MCFL01000055">
    <property type="protein sequence ID" value="ORZ31767.1"/>
    <property type="molecule type" value="Genomic_DNA"/>
</dbReference>
<evidence type="ECO:0000313" key="2">
    <source>
        <dbReference type="EMBL" id="ORZ31767.1"/>
    </source>
</evidence>
<sequence>MPPKPSSGDQPPSEDDHEAPPYNNRGHPSICFVVEQFRVAASSGRPASALPADADGRDMHRPSQMHEQQQQRVRVRVATCLRKDPTVDRRTWWNLADGVFMTKFTAEDSPPPLPRAAAQRDAPVFSKDQRPPRHETSTLSPTSSPSPWVMDQRGEVHLGDQMANLPQGVATSIQTTFQFPLAVSLAYLHGFTNGTHADLVHRTAMYYSSDAPWRSIQRAMDLWVGVWRNATSGSTSA</sequence>
<feature type="region of interest" description="Disordered" evidence="1">
    <location>
        <begin position="44"/>
        <end position="71"/>
    </location>
</feature>
<feature type="region of interest" description="Disordered" evidence="1">
    <location>
        <begin position="106"/>
        <end position="147"/>
    </location>
</feature>
<protein>
    <submittedName>
        <fullName evidence="2">Uncharacterized protein</fullName>
    </submittedName>
</protein>
<keyword evidence="3" id="KW-1185">Reference proteome</keyword>
<proteinExistence type="predicted"/>